<reference evidence="7 8" key="1">
    <citation type="journal article" date="2018" name="J. Microbiol.">
        <title>Baekduia soli gen. nov., sp. nov., a novel bacterium isolated from the soil of Baekdu Mountain and proposal of a novel family name, Baekduiaceae fam. nov.</title>
        <authorList>
            <person name="An D.S."/>
            <person name="Siddiqi M.Z."/>
            <person name="Kim K.H."/>
            <person name="Yu H.S."/>
            <person name="Im W.T."/>
        </authorList>
    </citation>
    <scope>NUCLEOTIDE SEQUENCE [LARGE SCALE GENOMIC DNA]</scope>
    <source>
        <strain evidence="7 8">BR7-21</strain>
    </source>
</reference>
<organism evidence="7 8">
    <name type="scientific">Baekduia soli</name>
    <dbReference type="NCBI Taxonomy" id="496014"/>
    <lineage>
        <taxon>Bacteria</taxon>
        <taxon>Bacillati</taxon>
        <taxon>Actinomycetota</taxon>
        <taxon>Thermoleophilia</taxon>
        <taxon>Solirubrobacterales</taxon>
        <taxon>Baekduiaceae</taxon>
        <taxon>Baekduia</taxon>
    </lineage>
</organism>
<proteinExistence type="predicted"/>
<keyword evidence="3" id="KW-0274">FAD</keyword>
<feature type="domain" description="FAD/NAD(P)-binding" evidence="5">
    <location>
        <begin position="6"/>
        <end position="303"/>
    </location>
</feature>
<evidence type="ECO:0000313" key="8">
    <source>
        <dbReference type="Proteomes" id="UP000321805"/>
    </source>
</evidence>
<protein>
    <submittedName>
        <fullName evidence="7">NAD(P)/FAD-dependent oxidoreductase</fullName>
    </submittedName>
</protein>
<accession>A0A5B8U593</accession>
<evidence type="ECO:0000313" key="7">
    <source>
        <dbReference type="EMBL" id="QEC48253.1"/>
    </source>
</evidence>
<dbReference type="OrthoDB" id="3568330at2"/>
<dbReference type="Proteomes" id="UP000321805">
    <property type="component" value="Chromosome"/>
</dbReference>
<dbReference type="Gene3D" id="3.30.390.30">
    <property type="match status" value="1"/>
</dbReference>
<evidence type="ECO:0000256" key="4">
    <source>
        <dbReference type="ARBA" id="ARBA00023002"/>
    </source>
</evidence>
<evidence type="ECO:0000256" key="2">
    <source>
        <dbReference type="ARBA" id="ARBA00022630"/>
    </source>
</evidence>
<feature type="domain" description="Reductase C-terminal" evidence="6">
    <location>
        <begin position="322"/>
        <end position="405"/>
    </location>
</feature>
<gene>
    <name evidence="7" type="ORF">FSW04_12205</name>
</gene>
<name>A0A5B8U593_9ACTN</name>
<keyword evidence="4" id="KW-0560">Oxidoreductase</keyword>
<dbReference type="InterPro" id="IPR050446">
    <property type="entry name" value="FAD-oxidoreductase/Apoptosis"/>
</dbReference>
<dbReference type="AlphaFoldDB" id="A0A5B8U593"/>
<dbReference type="InterPro" id="IPR023753">
    <property type="entry name" value="FAD/NAD-binding_dom"/>
</dbReference>
<dbReference type="GO" id="GO:0016651">
    <property type="term" value="F:oxidoreductase activity, acting on NAD(P)H"/>
    <property type="evidence" value="ECO:0007669"/>
    <property type="project" value="TreeGrafter"/>
</dbReference>
<dbReference type="PRINTS" id="PR00411">
    <property type="entry name" value="PNDRDTASEI"/>
</dbReference>
<dbReference type="Pfam" id="PF07992">
    <property type="entry name" value="Pyr_redox_2"/>
    <property type="match status" value="1"/>
</dbReference>
<keyword evidence="2" id="KW-0285">Flavoprotein</keyword>
<dbReference type="SUPFAM" id="SSF55424">
    <property type="entry name" value="FAD/NAD-linked reductases, dimerisation (C-terminal) domain"/>
    <property type="match status" value="1"/>
</dbReference>
<dbReference type="EMBL" id="CP042430">
    <property type="protein sequence ID" value="QEC48253.1"/>
    <property type="molecule type" value="Genomic_DNA"/>
</dbReference>
<comment type="cofactor">
    <cofactor evidence="1">
        <name>FAD</name>
        <dbReference type="ChEBI" id="CHEBI:57692"/>
    </cofactor>
</comment>
<evidence type="ECO:0000256" key="1">
    <source>
        <dbReference type="ARBA" id="ARBA00001974"/>
    </source>
</evidence>
<evidence type="ECO:0000256" key="3">
    <source>
        <dbReference type="ARBA" id="ARBA00022827"/>
    </source>
</evidence>
<evidence type="ECO:0000259" key="6">
    <source>
        <dbReference type="Pfam" id="PF14759"/>
    </source>
</evidence>
<dbReference type="PANTHER" id="PTHR43557">
    <property type="entry name" value="APOPTOSIS-INDUCING FACTOR 1"/>
    <property type="match status" value="1"/>
</dbReference>
<evidence type="ECO:0000259" key="5">
    <source>
        <dbReference type="Pfam" id="PF07992"/>
    </source>
</evidence>
<dbReference type="PRINTS" id="PR00368">
    <property type="entry name" value="FADPNR"/>
</dbReference>
<keyword evidence="8" id="KW-1185">Reference proteome</keyword>
<dbReference type="Gene3D" id="3.50.50.60">
    <property type="entry name" value="FAD/NAD(P)-binding domain"/>
    <property type="match status" value="2"/>
</dbReference>
<dbReference type="PANTHER" id="PTHR43557:SF2">
    <property type="entry name" value="RIESKE DOMAIN-CONTAINING PROTEIN-RELATED"/>
    <property type="match status" value="1"/>
</dbReference>
<sequence length="413" mass="45071">MSKQTHVIVGASLTGAKAAEELRQRGFDGRVVLIGAESERPYERPPLTKDYLRGESERDKAYVHELAFYAEHDIELLTDTTVTAIDPGSSRVTLDDGDALGYDRLLLATGAQPRRISVPGADLEGVHYLRTLADCDALRERLDRGGRVVVVGAGWIGSEFAASARQRGLEVTLIDPLALPNERIFGSEIGAFYRDVHARNGVTLALGEGVEAIEGDGAAIARVRTDRGRLVECDFAVVGIGVLPRVDLAQTAGIAIDNGIIVDERLQTSAPGVFAAGDVANAWHPFYHRRIRVEHWANALTQGPAAARAMLGERVSFEHLPYFFSDQYDVGMEYCGHAPQWDEVVLRGDPARGEFIAFWLHEGRVAAGMNVNVWDVNEHIQALIRGRRTVDRAALADSESPLESLAGQTTTER</sequence>
<dbReference type="RefSeq" id="WP_146919585.1">
    <property type="nucleotide sequence ID" value="NZ_CP042430.1"/>
</dbReference>
<dbReference type="InterPro" id="IPR028202">
    <property type="entry name" value="Reductase_C"/>
</dbReference>
<dbReference type="InterPro" id="IPR016156">
    <property type="entry name" value="FAD/NAD-linked_Rdtase_dimer_sf"/>
</dbReference>
<dbReference type="GO" id="GO:0005737">
    <property type="term" value="C:cytoplasm"/>
    <property type="evidence" value="ECO:0007669"/>
    <property type="project" value="TreeGrafter"/>
</dbReference>
<dbReference type="Pfam" id="PF14759">
    <property type="entry name" value="Reductase_C"/>
    <property type="match status" value="1"/>
</dbReference>
<dbReference type="InterPro" id="IPR036188">
    <property type="entry name" value="FAD/NAD-bd_sf"/>
</dbReference>
<dbReference type="KEGG" id="bsol:FSW04_12205"/>
<dbReference type="SUPFAM" id="SSF51905">
    <property type="entry name" value="FAD/NAD(P)-binding domain"/>
    <property type="match status" value="2"/>
</dbReference>